<evidence type="ECO:0000313" key="4">
    <source>
        <dbReference type="Proteomes" id="UP001057998"/>
    </source>
</evidence>
<sequence length="762" mass="83773">MSQTCYSLPWLRQGLFCTITVLLLSGCPSDGETEEAVAVEIPFSVNALPMPNDGYDYDHDGTISLPDEPEFSSADNRHTSYYQDFETSFAALDGWGLCTEPLEIPLQSIHSGQRYPLAADSLENNVLVIRSSDLKVIETKLSSDGSSIQIECQHALDTATTYHMIVTSGVKTQFGESVQPSSEFTQLLTENVDLLDENEQQIRNTINHAIDAYTQIGGDKNSVIYASTFTTQDSYAILDAIVENNSDAKLAFITSPQVVEEPPQNNTPVAQSGISDLFVKYELYRGSLTSNYYLPFSQKDADSGNCVLDKYDPITHCPDMYQWMTAEDGSHLTHNNPLPQSTQEKIPVDLYLPEGQSEGESLEKFQQGKLPVVIFIHGVTADKSAAALMMKDFVKNKAFGKEFAVIAIDMPYHGERIIYADDISDDSDELQPISAKANKSYFINISSPLTLRGNLHQAVSDFISLRYALNDYIETAPEVHLVGHSLGGIVSVMVSEMTQRKPEQLSLTTANFIVPGQGLVNITLESLTLGSEMEASVKSSPDIQRAIAETVIPNVCYDGVSNQECITALETFVEDPDNKAAVEMLADEIYQAILPHLKKGVQRTIDSADPVSKTSRQVEHDQPTLLIEAKGNCGQSCEMGEYMPDVVIPNATDNNTLTGTEPLIRALELEAIRDDQVGPERPLRGAIRATVGGHGTYLFPYEGPMDETGLPSTEQLGDVYSSTNTQQEAVYQMISSQGTQITFDEEDKQNIETEEDTEDTAQ</sequence>
<dbReference type="Proteomes" id="UP001057998">
    <property type="component" value="Chromosome 1"/>
</dbReference>
<keyword evidence="4" id="KW-1185">Reference proteome</keyword>
<dbReference type="RefSeq" id="WP_255389767.1">
    <property type="nucleotide sequence ID" value="NZ_CP101508.1"/>
</dbReference>
<dbReference type="Pfam" id="PF12697">
    <property type="entry name" value="Abhydrolase_6"/>
    <property type="match status" value="1"/>
</dbReference>
<dbReference type="InterPro" id="IPR000073">
    <property type="entry name" value="AB_hydrolase_1"/>
</dbReference>
<dbReference type="SUPFAM" id="SSF53474">
    <property type="entry name" value="alpha/beta-Hydrolases"/>
    <property type="match status" value="1"/>
</dbReference>
<evidence type="ECO:0000313" key="3">
    <source>
        <dbReference type="EMBL" id="UTV28452.1"/>
    </source>
</evidence>
<gene>
    <name evidence="3" type="ORF">NNL38_04180</name>
</gene>
<feature type="compositionally biased region" description="Acidic residues" evidence="1">
    <location>
        <begin position="743"/>
        <end position="762"/>
    </location>
</feature>
<evidence type="ECO:0000259" key="2">
    <source>
        <dbReference type="Pfam" id="PF12697"/>
    </source>
</evidence>
<dbReference type="Gene3D" id="3.40.50.1820">
    <property type="entry name" value="alpha/beta hydrolase"/>
    <property type="match status" value="1"/>
</dbReference>
<dbReference type="EMBL" id="CP101508">
    <property type="protein sequence ID" value="UTV28452.1"/>
    <property type="molecule type" value="Genomic_DNA"/>
</dbReference>
<evidence type="ECO:0000256" key="1">
    <source>
        <dbReference type="SAM" id="MobiDB-lite"/>
    </source>
</evidence>
<name>A0ABY5GIQ4_9GAMM</name>
<organism evidence="3 4">
    <name type="scientific">Photobacterium atrarenae</name>
    <dbReference type="NCBI Taxonomy" id="865757"/>
    <lineage>
        <taxon>Bacteria</taxon>
        <taxon>Pseudomonadati</taxon>
        <taxon>Pseudomonadota</taxon>
        <taxon>Gammaproteobacteria</taxon>
        <taxon>Vibrionales</taxon>
        <taxon>Vibrionaceae</taxon>
        <taxon>Photobacterium</taxon>
    </lineage>
</organism>
<accession>A0ABY5GIQ4</accession>
<dbReference type="InterPro" id="IPR029058">
    <property type="entry name" value="AB_hydrolase_fold"/>
</dbReference>
<feature type="domain" description="AB hydrolase-1" evidence="2">
    <location>
        <begin position="373"/>
        <end position="494"/>
    </location>
</feature>
<proteinExistence type="predicted"/>
<protein>
    <recommendedName>
        <fullName evidence="2">AB hydrolase-1 domain-containing protein</fullName>
    </recommendedName>
</protein>
<reference evidence="3" key="1">
    <citation type="submission" date="2022-07" db="EMBL/GenBank/DDBJ databases">
        <title>Genome sequencing of Photobacterium atrarenae GJH2-4.</title>
        <authorList>
            <person name="Park S.-J."/>
        </authorList>
    </citation>
    <scope>NUCLEOTIDE SEQUENCE</scope>
    <source>
        <strain evidence="3">GJH2-4</strain>
    </source>
</reference>
<feature type="region of interest" description="Disordered" evidence="1">
    <location>
        <begin position="739"/>
        <end position="762"/>
    </location>
</feature>